<gene>
    <name evidence="1" type="ORF">Tci_010446</name>
</gene>
<accession>A0A6L2JN21</accession>
<protein>
    <submittedName>
        <fullName evidence="1">Uncharacterized protein</fullName>
    </submittedName>
</protein>
<dbReference type="AlphaFoldDB" id="A0A6L2JN21"/>
<proteinExistence type="predicted"/>
<comment type="caution">
    <text evidence="1">The sequence shown here is derived from an EMBL/GenBank/DDBJ whole genome shotgun (WGS) entry which is preliminary data.</text>
</comment>
<name>A0A6L2JN21_TANCI</name>
<reference evidence="1" key="1">
    <citation type="journal article" date="2019" name="Sci. Rep.">
        <title>Draft genome of Tanacetum cinerariifolium, the natural source of mosquito coil.</title>
        <authorList>
            <person name="Yamashiro T."/>
            <person name="Shiraishi A."/>
            <person name="Satake H."/>
            <person name="Nakayama K."/>
        </authorList>
    </citation>
    <scope>NUCLEOTIDE SEQUENCE</scope>
</reference>
<dbReference type="EMBL" id="BKCJ010001054">
    <property type="protein sequence ID" value="GEU38468.1"/>
    <property type="molecule type" value="Genomic_DNA"/>
</dbReference>
<evidence type="ECO:0000313" key="1">
    <source>
        <dbReference type="EMBL" id="GEU38468.1"/>
    </source>
</evidence>
<organism evidence="1">
    <name type="scientific">Tanacetum cinerariifolium</name>
    <name type="common">Dalmatian daisy</name>
    <name type="synonym">Chrysanthemum cinerariifolium</name>
    <dbReference type="NCBI Taxonomy" id="118510"/>
    <lineage>
        <taxon>Eukaryota</taxon>
        <taxon>Viridiplantae</taxon>
        <taxon>Streptophyta</taxon>
        <taxon>Embryophyta</taxon>
        <taxon>Tracheophyta</taxon>
        <taxon>Spermatophyta</taxon>
        <taxon>Magnoliopsida</taxon>
        <taxon>eudicotyledons</taxon>
        <taxon>Gunneridae</taxon>
        <taxon>Pentapetalae</taxon>
        <taxon>asterids</taxon>
        <taxon>campanulids</taxon>
        <taxon>Asterales</taxon>
        <taxon>Asteraceae</taxon>
        <taxon>Asteroideae</taxon>
        <taxon>Anthemideae</taxon>
        <taxon>Anthemidinae</taxon>
        <taxon>Tanacetum</taxon>
    </lineage>
</organism>
<sequence>MIRRMHPNRGEIAELDADEHVTLVDVDVDIQRRMEEDVTVVKDINDVEPTVFHDKDVTMTMAQTLIKLKAKKARLLDEPMAKRLQDEEIVQVAMQEKHLNNIKKYQSLKRKPISIAQARRNMVVYLKNIAGYKIQHFKGMTYGQVRTIFEREYNKVQTFLNSDRNEKPTKKRVAKETLLQESFKRIREEVEVLCSHSTQQEETPIVDLAKISEEDVQNMLQIVPMAEFKVEALQMMYSGSFKDTRTIQLCGSCILKVEYIKYLQQQEEDTEVARDLVMKIFLKANQPKSKSLDHPPTDQAELVLLVQINVVREKDAAAEEIKKLL</sequence>